<sequence length="597" mass="64306">MNHMRMNQNQKMTAMERLASGLRINRAADDAAGLSISEKMRGQIKGLQQATRNIQDGISLLQTAEGGMQEVHAMLQRMNQLAVQASTGTYDDRDRSKAALEFNQLKNEIKSISKGTNFNRIPLLDGRYSGAEQGTYSQVTGSKVLNGNVQIDSTNDTLQFQLDSGQVSITLGHGSYTSSDLVQHINTQLSNQHVELRASLMDGKLNFSSTQIGNHAIHQVTGSGMSLMLNTVKGEPAKYIVAGEALLTPSINIVKGVNDTLTFDVDGTSYTITLDEGTYDTPLHANPDTSPLAMEINKKLMEQSIPISAGYGGFVGNHPSLPGNVFSSCLTFYGKVGNIGNFGGSAKDTLLGNLWTDQLQGGTQSRIIGAANVAMGMQIISGINDTIEIEINGTIKSYTLSEGNYNTADLIDELNHQLLSDHITATLSNGNVVLSQSDGYAMKISGGSLSRDLFFSYSLGEKAATSNQGISIQIGNEAQDQVTLSMPSLNLLVQKLDVIDLSTAAGANNALSLLNHLVDHVSIERAKLGAYQNRLQHTANHVLNYIENLSASESRIRDADMAKEITQSIRAKIIMDAGQSMLAQANMIPQHILSLLK</sequence>
<organism evidence="7 8">
    <name type="scientific">Paenibacillus aquistagni</name>
    <dbReference type="NCBI Taxonomy" id="1852522"/>
    <lineage>
        <taxon>Bacteria</taxon>
        <taxon>Bacillati</taxon>
        <taxon>Bacillota</taxon>
        <taxon>Bacilli</taxon>
        <taxon>Bacillales</taxon>
        <taxon>Paenibacillaceae</taxon>
        <taxon>Paenibacillus</taxon>
    </lineage>
</organism>
<evidence type="ECO:0000256" key="1">
    <source>
        <dbReference type="ARBA" id="ARBA00005709"/>
    </source>
</evidence>
<comment type="similarity">
    <text evidence="1 4">Belongs to the bacterial flagellin family.</text>
</comment>
<dbReference type="PANTHER" id="PTHR42792:SF2">
    <property type="entry name" value="FLAGELLIN"/>
    <property type="match status" value="1"/>
</dbReference>
<dbReference type="AlphaFoldDB" id="A0A1X7LGH3"/>
<dbReference type="InterPro" id="IPR001492">
    <property type="entry name" value="Flagellin"/>
</dbReference>
<dbReference type="GO" id="GO:0009288">
    <property type="term" value="C:bacterial-type flagellum"/>
    <property type="evidence" value="ECO:0007669"/>
    <property type="project" value="UniProtKB-SubCell"/>
</dbReference>
<keyword evidence="3 4" id="KW-0975">Bacterial flagellum</keyword>
<gene>
    <name evidence="7" type="ORF">SAMN06295960_3379</name>
</gene>
<dbReference type="GO" id="GO:0005198">
    <property type="term" value="F:structural molecule activity"/>
    <property type="evidence" value="ECO:0007669"/>
    <property type="project" value="UniProtKB-UniRule"/>
</dbReference>
<dbReference type="GO" id="GO:0005576">
    <property type="term" value="C:extracellular region"/>
    <property type="evidence" value="ECO:0007669"/>
    <property type="project" value="UniProtKB-SubCell"/>
</dbReference>
<accession>A0A1X7LGH3</accession>
<protein>
    <recommendedName>
        <fullName evidence="2 4">Flagellin</fullName>
    </recommendedName>
</protein>
<evidence type="ECO:0000313" key="8">
    <source>
        <dbReference type="Proteomes" id="UP000193834"/>
    </source>
</evidence>
<dbReference type="SUPFAM" id="SSF64518">
    <property type="entry name" value="Phase 1 flagellin"/>
    <property type="match status" value="1"/>
</dbReference>
<comment type="function">
    <text evidence="4">Flagellin is the subunit protein which polymerizes to form the filaments of bacterial flagella.</text>
</comment>
<evidence type="ECO:0000313" key="7">
    <source>
        <dbReference type="EMBL" id="SMG52259.1"/>
    </source>
</evidence>
<dbReference type="EMBL" id="FXAZ01000004">
    <property type="protein sequence ID" value="SMG52259.1"/>
    <property type="molecule type" value="Genomic_DNA"/>
</dbReference>
<evidence type="ECO:0000259" key="5">
    <source>
        <dbReference type="Pfam" id="PF00669"/>
    </source>
</evidence>
<evidence type="ECO:0000256" key="4">
    <source>
        <dbReference type="RuleBase" id="RU362073"/>
    </source>
</evidence>
<evidence type="ECO:0000259" key="6">
    <source>
        <dbReference type="Pfam" id="PF00700"/>
    </source>
</evidence>
<keyword evidence="8" id="KW-1185">Reference proteome</keyword>
<dbReference type="Pfam" id="PF00700">
    <property type="entry name" value="Flagellin_C"/>
    <property type="match status" value="1"/>
</dbReference>
<dbReference type="InterPro" id="IPR001029">
    <property type="entry name" value="Flagellin_N"/>
</dbReference>
<dbReference type="PRINTS" id="PR00207">
    <property type="entry name" value="FLAGELLIN"/>
</dbReference>
<dbReference type="Pfam" id="PF00669">
    <property type="entry name" value="Flagellin_N"/>
    <property type="match status" value="1"/>
</dbReference>
<evidence type="ECO:0000256" key="3">
    <source>
        <dbReference type="ARBA" id="ARBA00023143"/>
    </source>
</evidence>
<keyword evidence="7" id="KW-0282">Flagellum</keyword>
<dbReference type="InterPro" id="IPR046358">
    <property type="entry name" value="Flagellin_C"/>
</dbReference>
<keyword evidence="7" id="KW-0966">Cell projection</keyword>
<reference evidence="7 8" key="1">
    <citation type="submission" date="2017-04" db="EMBL/GenBank/DDBJ databases">
        <authorList>
            <person name="Afonso C.L."/>
            <person name="Miller P.J."/>
            <person name="Scott M.A."/>
            <person name="Spackman E."/>
            <person name="Goraichik I."/>
            <person name="Dimitrov K.M."/>
            <person name="Suarez D.L."/>
            <person name="Swayne D.E."/>
        </authorList>
    </citation>
    <scope>NUCLEOTIDE SEQUENCE [LARGE SCALE GENOMIC DNA]</scope>
    <source>
        <strain evidence="7 8">11</strain>
    </source>
</reference>
<feature type="domain" description="Flagellin C-terminal" evidence="6">
    <location>
        <begin position="514"/>
        <end position="596"/>
    </location>
</feature>
<dbReference type="STRING" id="1852522.SAMN06295960_3379"/>
<dbReference type="Proteomes" id="UP000193834">
    <property type="component" value="Unassembled WGS sequence"/>
</dbReference>
<dbReference type="PANTHER" id="PTHR42792">
    <property type="entry name" value="FLAGELLIN"/>
    <property type="match status" value="1"/>
</dbReference>
<dbReference type="Gene3D" id="1.20.1330.10">
    <property type="entry name" value="f41 fragment of flagellin, N-terminal domain"/>
    <property type="match status" value="2"/>
</dbReference>
<dbReference type="Gene3D" id="6.10.10.10">
    <property type="entry name" value="Flagellar export chaperone, C-terminal domain"/>
    <property type="match status" value="1"/>
</dbReference>
<keyword evidence="7" id="KW-0969">Cilium</keyword>
<name>A0A1X7LGH3_9BACL</name>
<proteinExistence type="inferred from homology"/>
<comment type="subcellular location">
    <subcellularLocation>
        <location evidence="4">Secreted</location>
    </subcellularLocation>
    <subcellularLocation>
        <location evidence="4">Bacterial flagellum</location>
    </subcellularLocation>
</comment>
<keyword evidence="4" id="KW-0964">Secreted</keyword>
<evidence type="ECO:0000256" key="2">
    <source>
        <dbReference type="ARBA" id="ARBA00020110"/>
    </source>
</evidence>
<dbReference type="InterPro" id="IPR042187">
    <property type="entry name" value="Flagellin_C_sub2"/>
</dbReference>
<feature type="domain" description="Flagellin N-terminal" evidence="5">
    <location>
        <begin position="2"/>
        <end position="127"/>
    </location>
</feature>